<reference evidence="18" key="1">
    <citation type="submission" date="2018-05" db="EMBL/GenBank/DDBJ databases">
        <authorList>
            <person name="Lanie J.A."/>
            <person name="Ng W.-L."/>
            <person name="Kazmierczak K.M."/>
            <person name="Andrzejewski T.M."/>
            <person name="Davidsen T.M."/>
            <person name="Wayne K.J."/>
            <person name="Tettelin H."/>
            <person name="Glass J.I."/>
            <person name="Rusch D."/>
            <person name="Podicherti R."/>
            <person name="Tsui H.-C.T."/>
            <person name="Winkler M.E."/>
        </authorList>
    </citation>
    <scope>NUCLEOTIDE SEQUENCE</scope>
</reference>
<evidence type="ECO:0000256" key="16">
    <source>
        <dbReference type="SAM" id="Phobius"/>
    </source>
</evidence>
<dbReference type="GO" id="GO:0022904">
    <property type="term" value="P:respiratory electron transport chain"/>
    <property type="evidence" value="ECO:0007669"/>
    <property type="project" value="TreeGrafter"/>
</dbReference>
<evidence type="ECO:0000256" key="1">
    <source>
        <dbReference type="ARBA" id="ARBA00001970"/>
    </source>
</evidence>
<keyword evidence="11 16" id="KW-1133">Transmembrane helix</keyword>
<feature type="domain" description="Cytochrome oxidase subunit I profile" evidence="17">
    <location>
        <begin position="18"/>
        <end position="471"/>
    </location>
</feature>
<evidence type="ECO:0000256" key="10">
    <source>
        <dbReference type="ARBA" id="ARBA00022982"/>
    </source>
</evidence>
<keyword evidence="9" id="KW-1278">Translocase</keyword>
<evidence type="ECO:0000256" key="8">
    <source>
        <dbReference type="ARBA" id="ARBA00022723"/>
    </source>
</evidence>
<dbReference type="EMBL" id="UINC01001642">
    <property type="protein sequence ID" value="SUZ85596.1"/>
    <property type="molecule type" value="Genomic_DNA"/>
</dbReference>
<dbReference type="InterPro" id="IPR023615">
    <property type="entry name" value="Cyt_c_Oxase_su1_BS"/>
</dbReference>
<evidence type="ECO:0000256" key="13">
    <source>
        <dbReference type="ARBA" id="ARBA00023008"/>
    </source>
</evidence>
<evidence type="ECO:0000256" key="6">
    <source>
        <dbReference type="ARBA" id="ARBA00022617"/>
    </source>
</evidence>
<dbReference type="InterPro" id="IPR036927">
    <property type="entry name" value="Cyt_c_oxase-like_su1_sf"/>
</dbReference>
<comment type="subcellular location">
    <subcellularLocation>
        <location evidence="3">Cell membrane</location>
        <topology evidence="3">Multi-pass membrane protein</topology>
    </subcellularLocation>
</comment>
<gene>
    <name evidence="18" type="ORF">METZ01_LOCUS38450</name>
</gene>
<keyword evidence="12" id="KW-0408">Iron</keyword>
<feature type="transmembrane region" description="Helical" evidence="16">
    <location>
        <begin position="62"/>
        <end position="81"/>
    </location>
</feature>
<evidence type="ECO:0000256" key="5">
    <source>
        <dbReference type="ARBA" id="ARBA00022475"/>
    </source>
</evidence>
<feature type="transmembrane region" description="Helical" evidence="16">
    <location>
        <begin position="276"/>
        <end position="296"/>
    </location>
</feature>
<accession>A0A381R1K4</accession>
<feature type="transmembrane region" description="Helical" evidence="16">
    <location>
        <begin position="20"/>
        <end position="42"/>
    </location>
</feature>
<dbReference type="Pfam" id="PF00115">
    <property type="entry name" value="COX1"/>
    <property type="match status" value="1"/>
</dbReference>
<dbReference type="GO" id="GO:0020037">
    <property type="term" value="F:heme binding"/>
    <property type="evidence" value="ECO:0007669"/>
    <property type="project" value="InterPro"/>
</dbReference>
<feature type="transmembrane region" description="Helical" evidence="16">
    <location>
        <begin position="239"/>
        <end position="256"/>
    </location>
</feature>
<keyword evidence="7 16" id="KW-0812">Transmembrane</keyword>
<feature type="transmembrane region" description="Helical" evidence="16">
    <location>
        <begin position="128"/>
        <end position="150"/>
    </location>
</feature>
<dbReference type="InterPro" id="IPR000883">
    <property type="entry name" value="Cyt_C_Oxase_1"/>
</dbReference>
<keyword evidence="6" id="KW-0349">Heme</keyword>
<keyword evidence="5" id="KW-1003">Cell membrane</keyword>
<evidence type="ECO:0000256" key="2">
    <source>
        <dbReference type="ARBA" id="ARBA00001973"/>
    </source>
</evidence>
<keyword evidence="14 16" id="KW-0472">Membrane</keyword>
<dbReference type="GO" id="GO:0004129">
    <property type="term" value="F:cytochrome-c oxidase activity"/>
    <property type="evidence" value="ECO:0007669"/>
    <property type="project" value="UniProtKB-EC"/>
</dbReference>
<keyword evidence="10" id="KW-0249">Electron transport</keyword>
<feature type="transmembrane region" description="Helical" evidence="16">
    <location>
        <begin position="436"/>
        <end position="458"/>
    </location>
</feature>
<dbReference type="PANTHER" id="PTHR10422:SF29">
    <property type="entry name" value="CYTOCHROME C OXIDASE SUBUNIT 1 HOMOLOG, BACTEROID"/>
    <property type="match status" value="1"/>
</dbReference>
<dbReference type="NCBIfam" id="TIGR00780">
    <property type="entry name" value="ccoN"/>
    <property type="match status" value="1"/>
</dbReference>
<organism evidence="18">
    <name type="scientific">marine metagenome</name>
    <dbReference type="NCBI Taxonomy" id="408172"/>
    <lineage>
        <taxon>unclassified sequences</taxon>
        <taxon>metagenomes</taxon>
        <taxon>ecological metagenomes</taxon>
    </lineage>
</organism>
<dbReference type="InterPro" id="IPR004677">
    <property type="entry name" value="Cyt_c_oxidase_cbb3_su1"/>
</dbReference>
<evidence type="ECO:0000256" key="12">
    <source>
        <dbReference type="ARBA" id="ARBA00023004"/>
    </source>
</evidence>
<comment type="cofactor">
    <cofactor evidence="2">
        <name>Cu(2+)</name>
        <dbReference type="ChEBI" id="CHEBI:29036"/>
    </cofactor>
</comment>
<keyword evidence="13" id="KW-0186">Copper</keyword>
<feature type="transmembrane region" description="Helical" evidence="16">
    <location>
        <begin position="206"/>
        <end position="227"/>
    </location>
</feature>
<comment type="catalytic activity">
    <reaction evidence="15">
        <text>4 Fe(II)-[cytochrome c] + O2 + 8 H(+)(in) = 4 Fe(III)-[cytochrome c] + 2 H2O + 4 H(+)(out)</text>
        <dbReference type="Rhea" id="RHEA:11436"/>
        <dbReference type="Rhea" id="RHEA-COMP:10350"/>
        <dbReference type="Rhea" id="RHEA-COMP:14399"/>
        <dbReference type="ChEBI" id="CHEBI:15377"/>
        <dbReference type="ChEBI" id="CHEBI:15378"/>
        <dbReference type="ChEBI" id="CHEBI:15379"/>
        <dbReference type="ChEBI" id="CHEBI:29033"/>
        <dbReference type="ChEBI" id="CHEBI:29034"/>
        <dbReference type="EC" id="7.1.1.9"/>
    </reaction>
</comment>
<keyword evidence="8" id="KW-0479">Metal-binding</keyword>
<dbReference type="SUPFAM" id="SSF81442">
    <property type="entry name" value="Cytochrome c oxidase subunit I-like"/>
    <property type="match status" value="1"/>
</dbReference>
<comment type="cofactor">
    <cofactor evidence="1">
        <name>heme b</name>
        <dbReference type="ChEBI" id="CHEBI:60344"/>
    </cofactor>
</comment>
<feature type="transmembrane region" description="Helical" evidence="16">
    <location>
        <begin position="308"/>
        <end position="331"/>
    </location>
</feature>
<sequence>MTEALAIPEYNESIVKKFTIASVFWAIVGFLVGLYIALQMAFPWLNFEPYFTFGRLRPLHTSAVIFAFGGNVLFATSYFVVQRTCRARLWGDSLANFTFWGYQAFIVMAALGYVFGVTQGKEYAEPEWYADLWLAIVWVVYLVVFLMTLSKRKEPHIYVANWFFLAFIATVAILHIVNGISVPVSLTSLKSYPLWGGVQNALIQWWYGHNAVGFFLTAGFLGIMYYFVPKRANRPVYSYRLSIIHFWSLIFIYIWAGPHHLHYTALPDWAQTLGMTFSIILWMPSWGGMINGLMTLSGAWHKLREDPVLKFLIISLAFYGMSTFEGPIMAIKEVNALSHYTEWTIGHVHSGALGWVAFISFGAIYHLVPVLWKKKELYSLKLVNMHLWIATIGIVFYISAMWIAGVMQGLMWRSYDSLGFLEYSFVETVMAMHPFYIIRALGGALFLGGALIMVYNIWKTIMVDEESTQVE</sequence>
<evidence type="ECO:0000256" key="15">
    <source>
        <dbReference type="ARBA" id="ARBA00047816"/>
    </source>
</evidence>
<feature type="transmembrane region" description="Helical" evidence="16">
    <location>
        <begin position="351"/>
        <end position="372"/>
    </location>
</feature>
<feature type="transmembrane region" description="Helical" evidence="16">
    <location>
        <begin position="162"/>
        <end position="186"/>
    </location>
</feature>
<evidence type="ECO:0000313" key="18">
    <source>
        <dbReference type="EMBL" id="SUZ85596.1"/>
    </source>
</evidence>
<evidence type="ECO:0000259" key="17">
    <source>
        <dbReference type="PROSITE" id="PS50855"/>
    </source>
</evidence>
<name>A0A381R1K4_9ZZZZ</name>
<dbReference type="FunFam" id="1.20.210.10:FF:000005">
    <property type="entry name" value="Cytochrome c oxidase, cbb3-type, subunit I"/>
    <property type="match status" value="1"/>
</dbReference>
<evidence type="ECO:0000256" key="3">
    <source>
        <dbReference type="ARBA" id="ARBA00004651"/>
    </source>
</evidence>
<proteinExistence type="predicted"/>
<dbReference type="PANTHER" id="PTHR10422">
    <property type="entry name" value="CYTOCHROME C OXIDASE SUBUNIT 1"/>
    <property type="match status" value="1"/>
</dbReference>
<dbReference type="CDD" id="cd01661">
    <property type="entry name" value="cbb3_Oxidase_I"/>
    <property type="match status" value="1"/>
</dbReference>
<feature type="transmembrane region" description="Helical" evidence="16">
    <location>
        <begin position="93"/>
        <end position="116"/>
    </location>
</feature>
<evidence type="ECO:0000256" key="9">
    <source>
        <dbReference type="ARBA" id="ARBA00022967"/>
    </source>
</evidence>
<keyword evidence="4" id="KW-0813">Transport</keyword>
<dbReference type="GO" id="GO:0015990">
    <property type="term" value="P:electron transport coupled proton transport"/>
    <property type="evidence" value="ECO:0007669"/>
    <property type="project" value="TreeGrafter"/>
</dbReference>
<dbReference type="AlphaFoldDB" id="A0A381R1K4"/>
<dbReference type="Gene3D" id="1.20.210.10">
    <property type="entry name" value="Cytochrome c oxidase-like, subunit I domain"/>
    <property type="match status" value="1"/>
</dbReference>
<dbReference type="GO" id="GO:0046872">
    <property type="term" value="F:metal ion binding"/>
    <property type="evidence" value="ECO:0007669"/>
    <property type="project" value="UniProtKB-KW"/>
</dbReference>
<evidence type="ECO:0000256" key="14">
    <source>
        <dbReference type="ARBA" id="ARBA00023136"/>
    </source>
</evidence>
<evidence type="ECO:0000256" key="11">
    <source>
        <dbReference type="ARBA" id="ARBA00022989"/>
    </source>
</evidence>
<dbReference type="GO" id="GO:0009060">
    <property type="term" value="P:aerobic respiration"/>
    <property type="evidence" value="ECO:0007669"/>
    <property type="project" value="InterPro"/>
</dbReference>
<evidence type="ECO:0000256" key="7">
    <source>
        <dbReference type="ARBA" id="ARBA00022692"/>
    </source>
</evidence>
<evidence type="ECO:0000256" key="4">
    <source>
        <dbReference type="ARBA" id="ARBA00022448"/>
    </source>
</evidence>
<dbReference type="GO" id="GO:0005886">
    <property type="term" value="C:plasma membrane"/>
    <property type="evidence" value="ECO:0007669"/>
    <property type="project" value="UniProtKB-SubCell"/>
</dbReference>
<dbReference type="PROSITE" id="PS50855">
    <property type="entry name" value="COX1"/>
    <property type="match status" value="1"/>
</dbReference>
<feature type="transmembrane region" description="Helical" evidence="16">
    <location>
        <begin position="384"/>
        <end position="404"/>
    </location>
</feature>
<dbReference type="PROSITE" id="PS00077">
    <property type="entry name" value="COX1_CUB"/>
    <property type="match status" value="1"/>
</dbReference>
<protein>
    <recommendedName>
        <fullName evidence="17">Cytochrome oxidase subunit I profile domain-containing protein</fullName>
    </recommendedName>
</protein>
<dbReference type="InterPro" id="IPR023616">
    <property type="entry name" value="Cyt_c_oxase-like_su1_dom"/>
</dbReference>